<accession>A0A7D5QMN1</accession>
<organism evidence="3 4">
    <name type="scientific">Halorarum salinum</name>
    <dbReference type="NCBI Taxonomy" id="2743089"/>
    <lineage>
        <taxon>Archaea</taxon>
        <taxon>Methanobacteriati</taxon>
        <taxon>Methanobacteriota</taxon>
        <taxon>Stenosarchaea group</taxon>
        <taxon>Halobacteria</taxon>
        <taxon>Halobacteriales</taxon>
        <taxon>Haloferacaceae</taxon>
        <taxon>Halorarum</taxon>
    </lineage>
</organism>
<feature type="region of interest" description="Disordered" evidence="1">
    <location>
        <begin position="454"/>
        <end position="478"/>
    </location>
</feature>
<feature type="domain" description="PD-(D/E)XK endonuclease-like" evidence="2">
    <location>
        <begin position="480"/>
        <end position="737"/>
    </location>
</feature>
<gene>
    <name evidence="3" type="ORF">HUG12_18475</name>
</gene>
<dbReference type="EMBL" id="CP058579">
    <property type="protein sequence ID" value="QLG63605.1"/>
    <property type="molecule type" value="Genomic_DNA"/>
</dbReference>
<feature type="region of interest" description="Disordered" evidence="1">
    <location>
        <begin position="836"/>
        <end position="860"/>
    </location>
</feature>
<dbReference type="InterPro" id="IPR038726">
    <property type="entry name" value="PDDEXK_AddAB-type"/>
</dbReference>
<dbReference type="SUPFAM" id="SSF52540">
    <property type="entry name" value="P-loop containing nucleoside triphosphate hydrolases"/>
    <property type="match status" value="1"/>
</dbReference>
<evidence type="ECO:0000256" key="1">
    <source>
        <dbReference type="SAM" id="MobiDB-lite"/>
    </source>
</evidence>
<name>A0A7D5QMN1_9EURY</name>
<evidence type="ECO:0000259" key="2">
    <source>
        <dbReference type="Pfam" id="PF12705"/>
    </source>
</evidence>
<dbReference type="OrthoDB" id="319934at2157"/>
<protein>
    <submittedName>
        <fullName evidence="3">PD-(D/E)XK nuclease family protein</fullName>
    </submittedName>
</protein>
<dbReference type="Pfam" id="PF12705">
    <property type="entry name" value="PDDEXK_1"/>
    <property type="match status" value="1"/>
</dbReference>
<sequence>MPIARAKPVDDLYDECAGHDLVVVPDAPLASALNRRLDRPQFGPFAVTPRRLAAGRREEAEDRLAFLELVSETDLDWKDAAHAVGNVLQCWEHQGRPDAVLEYPRFDDERHRRAVDHLSGLETTSGRLSEFVVDGGESVAVVGSGQLTSLERSVLPSEHHAVDPFTDEAFDRPRFRILDSAAAIVDTLLEAVTVENAADVAVVLEEGSEYSRLVESAFDAEGIPYYGGPGFFDDPDRRCVVRLLRWTHAGRDTRVATVRPLLARLGIDVPVAHDRKRLDDLDDPALDPLFDLRDTPRDHTFASALGAYEDLAGTTLGRLRAELAELGIADDPVTEAGVDRLRFYLESYEVPVERENEGVLLADAKSAAHVDRPVVLFLGLDDGWTRSSPRRPWVDEEREYERNLRAFQLLLQSGVDQHYLVRDTEGGSPVSPCLYFEELLDGEFERFGDLESVRRSPPRRTRSDGFETEELDAPADPVETVSQSSLNAYVNCPRDYFFDRLLDSPERDYFREGTLFHDFAECAVHHPDAVDDAFLEETVDLMLAEVGPFLAEAHRDVRRTRYRLGLETIRGYLAEHPPEGDDLVGPGSWSPGNDVADHFDLPVEGAHTERWFEDPDLGLKGFVDLVHGPGRLLDYKSGSRKSARRVVSGSSLDPPDGRPNFQALLYLTYLRSRRPGERLEFTFLHFLETLDDAVRGDPDRSECLTTVTYHPRPFADHAARESVFEELREDAPNACTKTFSKVEYGTYREVLDAAGVPAVRGKAAFVDSRLRRELTEATKRAVGDYKYVEKGCEQALRHLYRLRARNYFADDLDAFESFVDERLAELNRRRAGEERFPVHDLGPEPNERRLSHRDLLLGDR</sequence>
<evidence type="ECO:0000313" key="3">
    <source>
        <dbReference type="EMBL" id="QLG63605.1"/>
    </source>
</evidence>
<dbReference type="KEGG" id="halu:HUG12_18475"/>
<proteinExistence type="predicted"/>
<dbReference type="Proteomes" id="UP000509626">
    <property type="component" value="Chromosome"/>
</dbReference>
<reference evidence="3 4" key="1">
    <citation type="submission" date="2020-06" db="EMBL/GenBank/DDBJ databases">
        <title>NJ-3-1, isolated from saline soil.</title>
        <authorList>
            <person name="Cui H.L."/>
            <person name="Shi X."/>
        </authorList>
    </citation>
    <scope>NUCLEOTIDE SEQUENCE [LARGE SCALE GENOMIC DNA]</scope>
    <source>
        <strain evidence="3 4">NJ-3-1</strain>
    </source>
</reference>
<dbReference type="InterPro" id="IPR027417">
    <property type="entry name" value="P-loop_NTPase"/>
</dbReference>
<dbReference type="RefSeq" id="WP_179270189.1">
    <property type="nucleotide sequence ID" value="NZ_CP058579.1"/>
</dbReference>
<evidence type="ECO:0000313" key="4">
    <source>
        <dbReference type="Proteomes" id="UP000509626"/>
    </source>
</evidence>
<dbReference type="GeneID" id="56039488"/>
<dbReference type="AlphaFoldDB" id="A0A7D5QMN1"/>
<keyword evidence="4" id="KW-1185">Reference proteome</keyword>